<evidence type="ECO:0008006" key="3">
    <source>
        <dbReference type="Google" id="ProtNLM"/>
    </source>
</evidence>
<reference evidence="1 2" key="1">
    <citation type="submission" date="2024-04" db="EMBL/GenBank/DDBJ databases">
        <title>Novel species of the genus Ideonella isolated from streams.</title>
        <authorList>
            <person name="Lu H."/>
        </authorList>
    </citation>
    <scope>NUCLEOTIDE SEQUENCE [LARGE SCALE GENOMIC DNA]</scope>
    <source>
        <strain evidence="1 2">DXS29W</strain>
    </source>
</reference>
<proteinExistence type="predicted"/>
<dbReference type="NCBIfam" id="TIGR02913">
    <property type="entry name" value="HAF_rpt"/>
    <property type="match status" value="1"/>
</dbReference>
<organism evidence="1 2">
    <name type="scientific">Ideonella lacteola</name>
    <dbReference type="NCBI Taxonomy" id="2984193"/>
    <lineage>
        <taxon>Bacteria</taxon>
        <taxon>Pseudomonadati</taxon>
        <taxon>Pseudomonadota</taxon>
        <taxon>Betaproteobacteria</taxon>
        <taxon>Burkholderiales</taxon>
        <taxon>Sphaerotilaceae</taxon>
        <taxon>Ideonella</taxon>
    </lineage>
</organism>
<dbReference type="Proteomes" id="UP001371218">
    <property type="component" value="Unassembled WGS sequence"/>
</dbReference>
<name>A0ABU9C027_9BURK</name>
<protein>
    <recommendedName>
        <fullName evidence="3">HAF repeat-containing protein</fullName>
    </recommendedName>
</protein>
<sequence>MSTTRTNTTARRLAHLYRARWAARMATAALACGIGMVVAPGVVHAAKPSPASDLGSLHGADAYGSARAVNRAGRVVGNAYDTETGSTRQAQWWQGTVVAWGDCCGSGLGVPVAINRTGEVAGYNEGGFDTYPVYWSASGVAVELPGLPGGNTRGAAHDINDAGYVAGYTRDANGQSRHAVLWRGGVLEVDLGFMGQAGPGYANQSMAYGLNNQNVVVGTALIGNDYHAFSWQDGVFTDLGLGVAREVTDDGLTIAGTAPGGMPVVWRGGVRSYLPALGGGAIAYGHTLSAMNNKGQAVGFAPAVKAPYLDTAVLWRGGKAIDLGRYPGGTVSRAYGISDQGVVVGEGNLVPNGPMHALRWTLRAGGVAQVELQD</sequence>
<gene>
    <name evidence="1" type="ORF">AACH06_28230</name>
</gene>
<dbReference type="InterPro" id="IPR014262">
    <property type="entry name" value="HAF_rpt"/>
</dbReference>
<keyword evidence="2" id="KW-1185">Reference proteome</keyword>
<dbReference type="RefSeq" id="WP_341429154.1">
    <property type="nucleotide sequence ID" value="NZ_JBBUTG010000033.1"/>
</dbReference>
<accession>A0ABU9C027</accession>
<evidence type="ECO:0000313" key="2">
    <source>
        <dbReference type="Proteomes" id="UP001371218"/>
    </source>
</evidence>
<evidence type="ECO:0000313" key="1">
    <source>
        <dbReference type="EMBL" id="MEK8034724.1"/>
    </source>
</evidence>
<comment type="caution">
    <text evidence="1">The sequence shown here is derived from an EMBL/GenBank/DDBJ whole genome shotgun (WGS) entry which is preliminary data.</text>
</comment>
<dbReference type="EMBL" id="JBBUTG010000033">
    <property type="protein sequence ID" value="MEK8034724.1"/>
    <property type="molecule type" value="Genomic_DNA"/>
</dbReference>